<feature type="signal peptide" evidence="1">
    <location>
        <begin position="1"/>
        <end position="21"/>
    </location>
</feature>
<comment type="caution">
    <text evidence="2">The sequence shown here is derived from an EMBL/GenBank/DDBJ whole genome shotgun (WGS) entry which is preliminary data.</text>
</comment>
<name>A0A1G1SRY8_9BACT</name>
<gene>
    <name evidence="2" type="ORF">BEN49_15515</name>
</gene>
<keyword evidence="1" id="KW-0732">Signal</keyword>
<evidence type="ECO:0000313" key="3">
    <source>
        <dbReference type="Proteomes" id="UP000177506"/>
    </source>
</evidence>
<dbReference type="EMBL" id="MDZA01000449">
    <property type="protein sequence ID" value="OGX81374.1"/>
    <property type="molecule type" value="Genomic_DNA"/>
</dbReference>
<feature type="chain" id="PRO_5009578256" evidence="1">
    <location>
        <begin position="22"/>
        <end position="134"/>
    </location>
</feature>
<sequence length="134" mass="15088">MKVKISVLFVLFALAYMPARAQFVDRTSIERAVPNISVFNTEAKALTRQMANTLHLNEGQYTKLFAVNRTRVAQLDEINTYFKPNEPGRATRLSELDAQYDQECGRILSPSQLAQLHQEKGFPIMPTDTGNGRG</sequence>
<evidence type="ECO:0000313" key="2">
    <source>
        <dbReference type="EMBL" id="OGX81374.1"/>
    </source>
</evidence>
<organism evidence="2 3">
    <name type="scientific">Hymenobacter coccineus</name>
    <dbReference type="NCBI Taxonomy" id="1908235"/>
    <lineage>
        <taxon>Bacteria</taxon>
        <taxon>Pseudomonadati</taxon>
        <taxon>Bacteroidota</taxon>
        <taxon>Cytophagia</taxon>
        <taxon>Cytophagales</taxon>
        <taxon>Hymenobacteraceae</taxon>
        <taxon>Hymenobacter</taxon>
    </lineage>
</organism>
<reference evidence="2 3" key="1">
    <citation type="submission" date="2016-08" db="EMBL/GenBank/DDBJ databases">
        <title>Hymenobacter coccineus sp. nov., Hymenobacter lapidarius sp. nov. and Hymenobacter glacialis sp. nov., isolated from Antarctic soil.</title>
        <authorList>
            <person name="Sedlacek I."/>
            <person name="Kralova S."/>
            <person name="Kyrova K."/>
            <person name="Maslanova I."/>
            <person name="Stankova E."/>
            <person name="Vrbovska V."/>
            <person name="Nemec M."/>
            <person name="Bartak M."/>
            <person name="Svec P."/>
            <person name="Busse H.-J."/>
            <person name="Pantucek R."/>
        </authorList>
    </citation>
    <scope>NUCLEOTIDE SEQUENCE [LARGE SCALE GENOMIC DNA]</scope>
    <source>
        <strain evidence="2 3">CCM 8649</strain>
    </source>
</reference>
<accession>A0A1G1SRY8</accession>
<dbReference type="AlphaFoldDB" id="A0A1G1SRY8"/>
<proteinExistence type="predicted"/>
<protein>
    <submittedName>
        <fullName evidence="2">Uncharacterized protein</fullName>
    </submittedName>
</protein>
<dbReference type="Proteomes" id="UP000177506">
    <property type="component" value="Unassembled WGS sequence"/>
</dbReference>
<dbReference type="OrthoDB" id="882497at2"/>
<dbReference type="RefSeq" id="WP_070747377.1">
    <property type="nucleotide sequence ID" value="NZ_MDZA01000449.1"/>
</dbReference>
<keyword evidence="3" id="KW-1185">Reference proteome</keyword>
<evidence type="ECO:0000256" key="1">
    <source>
        <dbReference type="SAM" id="SignalP"/>
    </source>
</evidence>